<dbReference type="InterPro" id="IPR038955">
    <property type="entry name" value="PriA/CPL1_fungi"/>
</dbReference>
<sequence>MRLTGYLFTLFAALALLLTVSAAPLEASGTTNVSPRRDTSGGLMKRQAVVTGTVCATVPIRVTVGVVQYTLINGICLCTQAGVLTPDSLTRLNAQITAGGAVGGVIATVANLVGGLTQLLNLAQISGQNAVASQPASCPYPANSSPLCTGGNTLPGTTCNFQCNTGYRLCGTSFCILNTANCVSGFPGRRSQLPVPSVDNAASLCPAGLEACYTSDMSMSLGKPVGWECVDTSSDVESCGGCEWPVSGKGQGEDCSSLDGVNEVSCNRGKCEALSCMRGFVLNGTECVKGLKPFWAAVA</sequence>
<protein>
    <recommendedName>
        <fullName evidence="2">Protein CPL1-like domain-containing protein</fullName>
    </recommendedName>
</protein>
<dbReference type="InterPro" id="IPR048661">
    <property type="entry name" value="CPL1-like"/>
</dbReference>
<proteinExistence type="predicted"/>
<feature type="domain" description="Protein CPL1-like" evidence="2">
    <location>
        <begin position="227"/>
        <end position="287"/>
    </location>
</feature>
<comment type="caution">
    <text evidence="3">The sequence shown here is derived from an EMBL/GenBank/DDBJ whole genome shotgun (WGS) entry which is preliminary data.</text>
</comment>
<dbReference type="EMBL" id="BLZA01000016">
    <property type="protein sequence ID" value="GHJ85925.1"/>
    <property type="molecule type" value="Genomic_DNA"/>
</dbReference>
<evidence type="ECO:0000313" key="3">
    <source>
        <dbReference type="EMBL" id="GHJ85925.1"/>
    </source>
</evidence>
<organism evidence="3 4">
    <name type="scientific">Naganishia liquefaciens</name>
    <dbReference type="NCBI Taxonomy" id="104408"/>
    <lineage>
        <taxon>Eukaryota</taxon>
        <taxon>Fungi</taxon>
        <taxon>Dikarya</taxon>
        <taxon>Basidiomycota</taxon>
        <taxon>Agaricomycotina</taxon>
        <taxon>Tremellomycetes</taxon>
        <taxon>Filobasidiales</taxon>
        <taxon>Filobasidiaceae</taxon>
        <taxon>Naganishia</taxon>
    </lineage>
</organism>
<evidence type="ECO:0000313" key="4">
    <source>
        <dbReference type="Proteomes" id="UP000620104"/>
    </source>
</evidence>
<evidence type="ECO:0000256" key="1">
    <source>
        <dbReference type="SAM" id="SignalP"/>
    </source>
</evidence>
<feature type="signal peptide" evidence="1">
    <location>
        <begin position="1"/>
        <end position="22"/>
    </location>
</feature>
<dbReference type="PANTHER" id="PTHR35192">
    <property type="entry name" value="PROTEIN, PUTATIVE-RELATED"/>
    <property type="match status" value="1"/>
</dbReference>
<evidence type="ECO:0000259" key="2">
    <source>
        <dbReference type="Pfam" id="PF21671"/>
    </source>
</evidence>
<keyword evidence="1" id="KW-0732">Signal</keyword>
<feature type="chain" id="PRO_5034238460" description="Protein CPL1-like domain-containing protein" evidence="1">
    <location>
        <begin position="23"/>
        <end position="299"/>
    </location>
</feature>
<dbReference type="Pfam" id="PF21671">
    <property type="entry name" value="CPL1-like"/>
    <property type="match status" value="1"/>
</dbReference>
<reference evidence="3" key="1">
    <citation type="submission" date="2020-07" db="EMBL/GenBank/DDBJ databases">
        <title>Draft Genome Sequence of a Deep-Sea Yeast, Naganishia (Cryptococcus) liquefaciens strain N6.</title>
        <authorList>
            <person name="Han Y.W."/>
            <person name="Kajitani R."/>
            <person name="Morimoto H."/>
            <person name="Parhat M."/>
            <person name="Tsubouchi H."/>
            <person name="Bakenova O."/>
            <person name="Ogata M."/>
            <person name="Argunhan B."/>
            <person name="Aoki R."/>
            <person name="Kajiwara S."/>
            <person name="Itoh T."/>
            <person name="Iwasaki H."/>
        </authorList>
    </citation>
    <scope>NUCLEOTIDE SEQUENCE</scope>
    <source>
        <strain evidence="3">N6</strain>
    </source>
</reference>
<gene>
    <name evidence="3" type="ORF">NliqN6_2327</name>
</gene>
<dbReference type="PANTHER" id="PTHR35192:SF2">
    <property type="entry name" value="APPLE DOMAIN-CONTAINING PROTEIN"/>
    <property type="match status" value="1"/>
</dbReference>
<dbReference type="AlphaFoldDB" id="A0A8H3TRL5"/>
<keyword evidence="4" id="KW-1185">Reference proteome</keyword>
<dbReference type="OrthoDB" id="439917at2759"/>
<name>A0A8H3TRL5_9TREE</name>
<dbReference type="Proteomes" id="UP000620104">
    <property type="component" value="Unassembled WGS sequence"/>
</dbReference>
<accession>A0A8H3TRL5</accession>